<dbReference type="Pfam" id="PF22942">
    <property type="entry name" value="DUF7025"/>
    <property type="match status" value="1"/>
</dbReference>
<feature type="compositionally biased region" description="Basic residues" evidence="2">
    <location>
        <begin position="125"/>
        <end position="135"/>
    </location>
</feature>
<dbReference type="InParanoid" id="A0A1J7JQS3"/>
<feature type="region of interest" description="Disordered" evidence="2">
    <location>
        <begin position="1"/>
        <end position="138"/>
    </location>
</feature>
<dbReference type="SMART" id="SM00382">
    <property type="entry name" value="AAA"/>
    <property type="match status" value="1"/>
</dbReference>
<feature type="coiled-coil region" evidence="1">
    <location>
        <begin position="1500"/>
        <end position="1527"/>
    </location>
</feature>
<feature type="transmembrane region" description="Helical" evidence="3">
    <location>
        <begin position="1400"/>
        <end position="1420"/>
    </location>
</feature>
<feature type="compositionally biased region" description="Acidic residues" evidence="2">
    <location>
        <begin position="89"/>
        <end position="104"/>
    </location>
</feature>
<feature type="transmembrane region" description="Helical" evidence="3">
    <location>
        <begin position="1432"/>
        <end position="1450"/>
    </location>
</feature>
<keyword evidence="3" id="KW-0812">Transmembrane</keyword>
<feature type="compositionally biased region" description="Basic and acidic residues" evidence="2">
    <location>
        <begin position="649"/>
        <end position="669"/>
    </location>
</feature>
<dbReference type="OrthoDB" id="301415at2759"/>
<dbReference type="GO" id="GO:0016887">
    <property type="term" value="F:ATP hydrolysis activity"/>
    <property type="evidence" value="ECO:0007669"/>
    <property type="project" value="InterPro"/>
</dbReference>
<dbReference type="PANTHER" id="PTHR46411:SF1">
    <property type="entry name" value="FAMILY ATPASE, PUTATIVE (AFU_ORTHOLOGUE AFUA_7G05752)-RELATED"/>
    <property type="match status" value="1"/>
</dbReference>
<dbReference type="Pfam" id="PF23317">
    <property type="entry name" value="YVC1_C"/>
    <property type="match status" value="1"/>
</dbReference>
<dbReference type="InterPro" id="IPR054289">
    <property type="entry name" value="DUF7025"/>
</dbReference>
<evidence type="ECO:0000256" key="1">
    <source>
        <dbReference type="SAM" id="Coils"/>
    </source>
</evidence>
<keyword evidence="3" id="KW-0472">Membrane</keyword>
<evidence type="ECO:0000313" key="5">
    <source>
        <dbReference type="EMBL" id="OIW32288.1"/>
    </source>
</evidence>
<evidence type="ECO:0000259" key="4">
    <source>
        <dbReference type="SMART" id="SM00382"/>
    </source>
</evidence>
<evidence type="ECO:0000313" key="6">
    <source>
        <dbReference type="Proteomes" id="UP000182658"/>
    </source>
</evidence>
<dbReference type="Gene3D" id="3.40.50.300">
    <property type="entry name" value="P-loop containing nucleotide triphosphate hydrolases"/>
    <property type="match status" value="1"/>
</dbReference>
<organism evidence="5 6">
    <name type="scientific">Coniochaeta ligniaria NRRL 30616</name>
    <dbReference type="NCBI Taxonomy" id="1408157"/>
    <lineage>
        <taxon>Eukaryota</taxon>
        <taxon>Fungi</taxon>
        <taxon>Dikarya</taxon>
        <taxon>Ascomycota</taxon>
        <taxon>Pezizomycotina</taxon>
        <taxon>Sordariomycetes</taxon>
        <taxon>Sordariomycetidae</taxon>
        <taxon>Coniochaetales</taxon>
        <taxon>Coniochaetaceae</taxon>
        <taxon>Coniochaeta</taxon>
    </lineage>
</organism>
<feature type="transmembrane region" description="Helical" evidence="3">
    <location>
        <begin position="1245"/>
        <end position="1263"/>
    </location>
</feature>
<proteinExistence type="predicted"/>
<evidence type="ECO:0000256" key="3">
    <source>
        <dbReference type="SAM" id="Phobius"/>
    </source>
</evidence>
<feature type="transmembrane region" description="Helical" evidence="3">
    <location>
        <begin position="1284"/>
        <end position="1302"/>
    </location>
</feature>
<feature type="compositionally biased region" description="Acidic residues" evidence="2">
    <location>
        <begin position="150"/>
        <end position="161"/>
    </location>
</feature>
<feature type="compositionally biased region" description="Basic residues" evidence="2">
    <location>
        <begin position="51"/>
        <end position="74"/>
    </location>
</feature>
<evidence type="ECO:0000256" key="2">
    <source>
        <dbReference type="SAM" id="MobiDB-lite"/>
    </source>
</evidence>
<feature type="region of interest" description="Disordered" evidence="2">
    <location>
        <begin position="148"/>
        <end position="167"/>
    </location>
</feature>
<feature type="region of interest" description="Disordered" evidence="2">
    <location>
        <begin position="372"/>
        <end position="392"/>
    </location>
</feature>
<keyword evidence="1" id="KW-0175">Coiled coil</keyword>
<name>A0A1J7JQS3_9PEZI</name>
<feature type="compositionally biased region" description="Basic and acidic residues" evidence="2">
    <location>
        <begin position="36"/>
        <end position="50"/>
    </location>
</feature>
<dbReference type="SUPFAM" id="SSF52540">
    <property type="entry name" value="P-loop containing nucleoside triphosphate hydrolases"/>
    <property type="match status" value="1"/>
</dbReference>
<dbReference type="InterPro" id="IPR003959">
    <property type="entry name" value="ATPase_AAA_core"/>
</dbReference>
<feature type="transmembrane region" description="Helical" evidence="3">
    <location>
        <begin position="1206"/>
        <end position="1225"/>
    </location>
</feature>
<feature type="transmembrane region" description="Helical" evidence="3">
    <location>
        <begin position="1345"/>
        <end position="1366"/>
    </location>
</feature>
<protein>
    <submittedName>
        <fullName evidence="5">Cation channel-like protein</fullName>
    </submittedName>
</protein>
<dbReference type="Pfam" id="PF23190">
    <property type="entry name" value="LHD_TRPY1"/>
    <property type="match status" value="1"/>
</dbReference>
<dbReference type="EMBL" id="KV875095">
    <property type="protein sequence ID" value="OIW32288.1"/>
    <property type="molecule type" value="Genomic_DNA"/>
</dbReference>
<feature type="region of interest" description="Disordered" evidence="2">
    <location>
        <begin position="649"/>
        <end position="682"/>
    </location>
</feature>
<keyword evidence="6" id="KW-1185">Reference proteome</keyword>
<dbReference type="InterPro" id="IPR003593">
    <property type="entry name" value="AAA+_ATPase"/>
</dbReference>
<dbReference type="InterPro" id="IPR056336">
    <property type="entry name" value="YVC1_C"/>
</dbReference>
<dbReference type="GO" id="GO:0005524">
    <property type="term" value="F:ATP binding"/>
    <property type="evidence" value="ECO:0007669"/>
    <property type="project" value="InterPro"/>
</dbReference>
<dbReference type="STRING" id="1408157.A0A1J7JQS3"/>
<feature type="compositionally biased region" description="Low complexity" evidence="2">
    <location>
        <begin position="216"/>
        <end position="225"/>
    </location>
</feature>
<keyword evidence="3" id="KW-1133">Transmembrane helix</keyword>
<dbReference type="InterPro" id="IPR027417">
    <property type="entry name" value="P-loop_NTPase"/>
</dbReference>
<dbReference type="PANTHER" id="PTHR46411">
    <property type="entry name" value="FAMILY ATPASE, PUTATIVE-RELATED"/>
    <property type="match status" value="1"/>
</dbReference>
<feature type="domain" description="AAA+ ATPase" evidence="4">
    <location>
        <begin position="759"/>
        <end position="883"/>
    </location>
</feature>
<dbReference type="CDD" id="cd19481">
    <property type="entry name" value="RecA-like_protease"/>
    <property type="match status" value="1"/>
</dbReference>
<sequence>MDCQDKTAAQVREGNPPNPSKMEDTKVTTETATKLAEGEHKPRDRSEGKKKSTKVKCTPRHSKAKRKNPKKHLPARGSESESATTDSDTSSESESDFESTESESESDHAPKSKRNAKRRSDSQKSKKPKGRKYKKSFNAIIADSGIESEYSSDDLESDEDGNLSGGQQHLSNQLQLLQLQHQLQQFGQTVRHRRDALPPPTRRRAGGQSSTLDILAAQRRTSAATRRPDHTPVGRSRRLGDLDTNLDLTFDGTQKPHKKDKGIQKASRLAFKRVDQVWDNNIHNYKLQDTAERTINARYDEFLFHIRRTFDWEGKYKATLVDIKSKPLRECLQAVMGNVKGVSLVEETPKLDPNMLFLYLEDLRTYLKGLKKEKPSSDSKRQRKKQRDHIESKRQHLKVLVQYIDKDYADVKKSLYPMLENGLITFDLLWALWKPNTLAYTTTYGSPDEPRVFKVEMAEKQSSIMYGDSFYIDGKYFDYDGKQFGFGNMSEELSDFRGARKITSLDCYPLKYHRDETQLRKDLIDRGKKFVALSGVNYKNHQGLAYYKKKNAVVKVNINGRIMIDPQIHRRINPNYPVSMVRPKDHDVLSTDEGSADDSTGCGCGSESELDEALEGGEKVKYVTNAFKDGKGKVALLRVPKLDDDEECNKRRLDQVAGKDEDVQEDRSSDPGAAGRKNPPEFGDEEYLIASPVVLGFAFAEKMWLEFTVSGVKEIQWNQNAYPSLALEPKTKDIVKALVESHKYHAAESIDDVIQGKGKGLVAVLHGPPGTGKTLTAEGISELLKCPLYMASAGELGTDSRFLESELQKILDICHAWGAILLLDEADVFLEKRNMHDIHRNALVSVFLRQLEYFQGILFLTTNRVETFDDAFQSRIHIALRYDSLDQKAKKSIFKIFIERVRVLEKIDLMPFTEEDFNILARHELNGRQIKNTAVLPAYTHESVESAIPAPNVTKVALRLRHLIEECVPCELEEEQITRPHSKIITKKVIQAAKEAGGSEHRACVVYCLLVNKRWWKHQSLVELWDADLHKVRAVACEVIAKAIIESEDDMSYLLHAVLLKRYSIMVGGRATPPSNVIEKAVDMHALRVIATSGYQKCINYLWRGWLVQDENDPASFVDYKGKDDVSFLAHLDPDRMRAPMYQNAAQMMFSLIYLGLYTGAINTVNPGGDVDIVEALLYIFTLGFIFDEITKFWKAGYHILGFWNAFNSLLYGLLTVSLVLRFIAFSHPSQDPDRLRHHYNTLSYNFLAVSAPMFWIRLLLYLDSYRFFGAMLVVLKVMMKESIIFFALLFVIIIGFLQSFIGLDYADDQVAGDVAFIIKSMANAIMQAPDFSGFDKFQHPFGLILYYCFTFIVMVILLNILIALYNSAYEDIYDNADDEFLALFSQKTMQFVRAPDENVFIPPFNLIEVFLLAIPLEWWMSKKRYERLNDIVMGIIYSPLLLAAAYFEMRTARDIRTNRSRGDEDDDTVEEWEQMAAEVDFEADGWNKRVDTAKPNVEEEAAVVEVRKLQTEVEKLKEMIEQLHKAVNPGEGNSSQS</sequence>
<dbReference type="InterPro" id="IPR056337">
    <property type="entry name" value="LHD_YVC1"/>
</dbReference>
<reference evidence="5 6" key="1">
    <citation type="submission" date="2016-10" db="EMBL/GenBank/DDBJ databases">
        <title>Draft genome sequence of Coniochaeta ligniaria NRRL30616, a lignocellulolytic fungus for bioabatement of inhibitors in plant biomass hydrolysates.</title>
        <authorList>
            <consortium name="DOE Joint Genome Institute"/>
            <person name="Jimenez D.J."/>
            <person name="Hector R.E."/>
            <person name="Riley R."/>
            <person name="Sun H."/>
            <person name="Grigoriev I.V."/>
            <person name="Van Elsas J.D."/>
            <person name="Nichols N.N."/>
        </authorList>
    </citation>
    <scope>NUCLEOTIDE SEQUENCE [LARGE SCALE GENOMIC DNA]</scope>
    <source>
        <strain evidence="5 6">NRRL 30616</strain>
    </source>
</reference>
<gene>
    <name evidence="5" type="ORF">CONLIGDRAFT_660334</name>
</gene>
<dbReference type="Pfam" id="PF00004">
    <property type="entry name" value="AAA"/>
    <property type="match status" value="1"/>
</dbReference>
<accession>A0A1J7JQS3</accession>
<dbReference type="Proteomes" id="UP000182658">
    <property type="component" value="Unassembled WGS sequence"/>
</dbReference>
<feature type="region of interest" description="Disordered" evidence="2">
    <location>
        <begin position="191"/>
        <end position="238"/>
    </location>
</feature>